<sequence length="393" mass="42731">MRIPASPPPSPTPSESNYMNSPPQTPSRSAADASEVDNSTTATPATPMRRRKDVTETRTTHLPMKFGTKTEVFTRSESTIEEPIISSPVSAPVSTPSPLSTPSKGSSRRADRKLTTGHSAPISSHVTMQAGPANSQAAAVRQDAGAPAVHGPAPAAHAAGSSTTVGITAYGPEKSDLYIVFIPRSVNLNVYYVKEYLPAHPSTLKRFAPGRTGKVFILYSGTKSGLYPNWSDALAASPDFNVIEGRPDWDSAYTAYCDAYKRRLMFILPSPKDQTTNDNYVYRALPKGFDNKLIDRSYPSVAELRSTLPVDAEAYYVVEIGEQVGVFTSWLEAGSRTQFARALGKYTKYKGYDTFEEAMVAYEALVAAKTLRVKPIRGGRFDSRLTLPPFPEC</sequence>
<dbReference type="InParanoid" id="A0A409Y3R8"/>
<evidence type="ECO:0000259" key="2">
    <source>
        <dbReference type="Pfam" id="PF01693"/>
    </source>
</evidence>
<accession>A0A409Y3R8</accession>
<keyword evidence="4" id="KW-1185">Reference proteome</keyword>
<feature type="compositionally biased region" description="Polar residues" evidence="1">
    <location>
        <begin position="17"/>
        <end position="28"/>
    </location>
</feature>
<feature type="compositionally biased region" description="Low complexity" evidence="1">
    <location>
        <begin position="144"/>
        <end position="160"/>
    </location>
</feature>
<feature type="compositionally biased region" description="Polar residues" evidence="1">
    <location>
        <begin position="116"/>
        <end position="137"/>
    </location>
</feature>
<feature type="compositionally biased region" description="Pro residues" evidence="1">
    <location>
        <begin position="1"/>
        <end position="12"/>
    </location>
</feature>
<organism evidence="3 4">
    <name type="scientific">Gymnopilus dilepis</name>
    <dbReference type="NCBI Taxonomy" id="231916"/>
    <lineage>
        <taxon>Eukaryota</taxon>
        <taxon>Fungi</taxon>
        <taxon>Dikarya</taxon>
        <taxon>Basidiomycota</taxon>
        <taxon>Agaricomycotina</taxon>
        <taxon>Agaricomycetes</taxon>
        <taxon>Agaricomycetidae</taxon>
        <taxon>Agaricales</taxon>
        <taxon>Agaricineae</taxon>
        <taxon>Hymenogastraceae</taxon>
        <taxon>Gymnopilus</taxon>
    </lineage>
</organism>
<feature type="compositionally biased region" description="Low complexity" evidence="1">
    <location>
        <begin position="81"/>
        <end position="105"/>
    </location>
</feature>
<reference evidence="3 4" key="1">
    <citation type="journal article" date="2018" name="Evol. Lett.">
        <title>Horizontal gene cluster transfer increased hallucinogenic mushroom diversity.</title>
        <authorList>
            <person name="Reynolds H.T."/>
            <person name="Vijayakumar V."/>
            <person name="Gluck-Thaler E."/>
            <person name="Korotkin H.B."/>
            <person name="Matheny P.B."/>
            <person name="Slot J.C."/>
        </authorList>
    </citation>
    <scope>NUCLEOTIDE SEQUENCE [LARGE SCALE GENOMIC DNA]</scope>
    <source>
        <strain evidence="3 4">SRW20</strain>
    </source>
</reference>
<dbReference type="OrthoDB" id="2676387at2759"/>
<gene>
    <name evidence="3" type="ORF">CVT26_002551</name>
</gene>
<dbReference type="EMBL" id="NHYE01001218">
    <property type="protein sequence ID" value="PPQ97628.1"/>
    <property type="molecule type" value="Genomic_DNA"/>
</dbReference>
<dbReference type="InterPro" id="IPR011320">
    <property type="entry name" value="RNase_H1_N"/>
</dbReference>
<proteinExistence type="predicted"/>
<protein>
    <recommendedName>
        <fullName evidence="2">Ribonuclease H1 N-terminal domain-containing protein</fullName>
    </recommendedName>
</protein>
<evidence type="ECO:0000313" key="3">
    <source>
        <dbReference type="EMBL" id="PPQ97628.1"/>
    </source>
</evidence>
<comment type="caution">
    <text evidence="3">The sequence shown here is derived from an EMBL/GenBank/DDBJ whole genome shotgun (WGS) entry which is preliminary data.</text>
</comment>
<feature type="domain" description="Ribonuclease H1 N-terminal" evidence="2">
    <location>
        <begin position="315"/>
        <end position="358"/>
    </location>
</feature>
<feature type="region of interest" description="Disordered" evidence="1">
    <location>
        <begin position="1"/>
        <end position="161"/>
    </location>
</feature>
<name>A0A409Y3R8_9AGAR</name>
<evidence type="ECO:0000256" key="1">
    <source>
        <dbReference type="SAM" id="MobiDB-lite"/>
    </source>
</evidence>
<dbReference type="AlphaFoldDB" id="A0A409Y3R8"/>
<dbReference type="Proteomes" id="UP000284706">
    <property type="component" value="Unassembled WGS sequence"/>
</dbReference>
<evidence type="ECO:0000313" key="4">
    <source>
        <dbReference type="Proteomes" id="UP000284706"/>
    </source>
</evidence>
<dbReference type="Pfam" id="PF01693">
    <property type="entry name" value="Cauli_VI"/>
    <property type="match status" value="1"/>
</dbReference>